<dbReference type="InterPro" id="IPR016181">
    <property type="entry name" value="Acyl_CoA_acyltransferase"/>
</dbReference>
<dbReference type="PANTHER" id="PTHR43415">
    <property type="entry name" value="SPERMIDINE N(1)-ACETYLTRANSFERASE"/>
    <property type="match status" value="1"/>
</dbReference>
<dbReference type="EMBL" id="BAABBV010000001">
    <property type="protein sequence ID" value="GAA4158630.1"/>
    <property type="molecule type" value="Genomic_DNA"/>
</dbReference>
<comment type="caution">
    <text evidence="2">The sequence shown here is derived from an EMBL/GenBank/DDBJ whole genome shotgun (WGS) entry which is preliminary data.</text>
</comment>
<gene>
    <name evidence="2" type="ORF">GCM10022286_11800</name>
</gene>
<dbReference type="Pfam" id="PF13302">
    <property type="entry name" value="Acetyltransf_3"/>
    <property type="match status" value="1"/>
</dbReference>
<feature type="domain" description="N-acetyltransferase" evidence="1">
    <location>
        <begin position="30"/>
        <end position="196"/>
    </location>
</feature>
<dbReference type="Gene3D" id="3.40.630.30">
    <property type="match status" value="1"/>
</dbReference>
<dbReference type="Proteomes" id="UP001415169">
    <property type="component" value="Unassembled WGS sequence"/>
</dbReference>
<dbReference type="PANTHER" id="PTHR43415:SF3">
    <property type="entry name" value="GNAT-FAMILY ACETYLTRANSFERASE"/>
    <property type="match status" value="1"/>
</dbReference>
<dbReference type="InterPro" id="IPR000182">
    <property type="entry name" value="GNAT_dom"/>
</dbReference>
<protein>
    <submittedName>
        <fullName evidence="2">GNAT family protein</fullName>
    </submittedName>
</protein>
<reference evidence="2" key="2">
    <citation type="submission" date="2023-12" db="EMBL/GenBank/DDBJ databases">
        <authorList>
            <person name="Sun Q."/>
            <person name="Inoue M."/>
        </authorList>
    </citation>
    <scope>NUCLEOTIDE SEQUENCE</scope>
    <source>
        <strain evidence="2">JCM 17590</strain>
    </source>
</reference>
<dbReference type="SUPFAM" id="SSF55729">
    <property type="entry name" value="Acyl-CoA N-acyltransferases (Nat)"/>
    <property type="match status" value="1"/>
</dbReference>
<evidence type="ECO:0000313" key="3">
    <source>
        <dbReference type="Proteomes" id="UP001415169"/>
    </source>
</evidence>
<sequence>MTQGTSRAPHWERSEQASEYGKRALTGELVRLRAAEEDDLVTIADWYRDPEYTVLQSTTYQITSRAETVEHMRKWFDNTTAQGGGNFVVEALDTGQVVGAVNIWGGSLPLRTGTLAIQIGGDFVGKGYGTDALRVAVDFSFRELGLNRLQLNVAAFNPRAIRAYEKAGFVIEGRRRQATFHDGCFHDDLIMAILFDDWAARAAERTA</sequence>
<dbReference type="PROSITE" id="PS51186">
    <property type="entry name" value="GNAT"/>
    <property type="match status" value="1"/>
</dbReference>
<keyword evidence="3" id="KW-1185">Reference proteome</keyword>
<evidence type="ECO:0000259" key="1">
    <source>
        <dbReference type="PROSITE" id="PS51186"/>
    </source>
</evidence>
<accession>A0ABP7ZIJ1</accession>
<organism evidence="2 3">
    <name type="scientific">Gryllotalpicola daejeonensis</name>
    <dbReference type="NCBI Taxonomy" id="993087"/>
    <lineage>
        <taxon>Bacteria</taxon>
        <taxon>Bacillati</taxon>
        <taxon>Actinomycetota</taxon>
        <taxon>Actinomycetes</taxon>
        <taxon>Micrococcales</taxon>
        <taxon>Microbacteriaceae</taxon>
        <taxon>Gryllotalpicola</taxon>
    </lineage>
</organism>
<name>A0ABP7ZIJ1_9MICO</name>
<evidence type="ECO:0000313" key="2">
    <source>
        <dbReference type="EMBL" id="GAA4158630.1"/>
    </source>
</evidence>
<reference evidence="2" key="1">
    <citation type="journal article" date="2014" name="Int. J. Syst. Evol. Microbiol.">
        <title>Complete genome of a new Firmicutes species belonging to the dominant human colonic microbiota ('Ruminococcus bicirculans') reveals two chromosomes and a selective capacity to utilize plant glucans.</title>
        <authorList>
            <consortium name="NISC Comparative Sequencing Program"/>
            <person name="Wegmann U."/>
            <person name="Louis P."/>
            <person name="Goesmann A."/>
            <person name="Henrissat B."/>
            <person name="Duncan S.H."/>
            <person name="Flint H.J."/>
        </authorList>
    </citation>
    <scope>NUCLEOTIDE SEQUENCE</scope>
    <source>
        <strain evidence="2">JCM 17590</strain>
    </source>
</reference>
<dbReference type="RefSeq" id="WP_344790818.1">
    <property type="nucleotide sequence ID" value="NZ_BAABBV010000001.1"/>
</dbReference>
<proteinExistence type="predicted"/>